<evidence type="ECO:0000256" key="7">
    <source>
        <dbReference type="SAM" id="MobiDB-lite"/>
    </source>
</evidence>
<evidence type="ECO:0000256" key="3">
    <source>
        <dbReference type="ARBA" id="ARBA00022490"/>
    </source>
</evidence>
<dbReference type="GO" id="GO:0008017">
    <property type="term" value="F:microtubule binding"/>
    <property type="evidence" value="ECO:0000318"/>
    <property type="project" value="GO_Central"/>
</dbReference>
<dbReference type="InterPro" id="IPR044833">
    <property type="entry name" value="WDL5/6"/>
</dbReference>
<evidence type="ECO:0000256" key="2">
    <source>
        <dbReference type="ARBA" id="ARBA00005885"/>
    </source>
</evidence>
<evidence type="ECO:0000259" key="8">
    <source>
        <dbReference type="Pfam" id="PF06886"/>
    </source>
</evidence>
<dbReference type="EMBL" id="KI630858">
    <property type="protein sequence ID" value="EYU32347.1"/>
    <property type="molecule type" value="Genomic_DNA"/>
</dbReference>
<keyword evidence="6" id="KW-0175">Coiled coil</keyword>
<keyword evidence="3" id="KW-0963">Cytoplasm</keyword>
<feature type="compositionally biased region" description="Polar residues" evidence="7">
    <location>
        <begin position="114"/>
        <end position="127"/>
    </location>
</feature>
<dbReference type="InterPro" id="IPR027329">
    <property type="entry name" value="TPX2_C"/>
</dbReference>
<reference evidence="9 10" key="1">
    <citation type="journal article" date="2013" name="Proc. Natl. Acad. Sci. U.S.A.">
        <title>Fine-scale variation in meiotic recombination in Mimulus inferred from population shotgun sequencing.</title>
        <authorList>
            <person name="Hellsten U."/>
            <person name="Wright K.M."/>
            <person name="Jenkins J."/>
            <person name="Shu S."/>
            <person name="Yuan Y."/>
            <person name="Wessler S.R."/>
            <person name="Schmutz J."/>
            <person name="Willis J.H."/>
            <person name="Rokhsar D.S."/>
        </authorList>
    </citation>
    <scope>NUCLEOTIDE SEQUENCE [LARGE SCALE GENOMIC DNA]</scope>
    <source>
        <strain evidence="10">cv. DUN x IM62</strain>
    </source>
</reference>
<dbReference type="PANTHER" id="PTHR31358:SF29">
    <property type="entry name" value="PROTEIN WVD2-LIKE 5-RELATED"/>
    <property type="match status" value="1"/>
</dbReference>
<keyword evidence="10" id="KW-1185">Reference proteome</keyword>
<evidence type="ECO:0000313" key="10">
    <source>
        <dbReference type="Proteomes" id="UP000030748"/>
    </source>
</evidence>
<feature type="compositionally biased region" description="Basic residues" evidence="7">
    <location>
        <begin position="295"/>
        <end position="304"/>
    </location>
</feature>
<feature type="domain" description="TPX2 C-terminal" evidence="8">
    <location>
        <begin position="214"/>
        <end position="289"/>
    </location>
</feature>
<feature type="coiled-coil region" evidence="6">
    <location>
        <begin position="229"/>
        <end position="259"/>
    </location>
</feature>
<comment type="similarity">
    <text evidence="2">Belongs to the TPX2 family.</text>
</comment>
<dbReference type="OrthoDB" id="1939285at2759"/>
<evidence type="ECO:0000256" key="4">
    <source>
        <dbReference type="ARBA" id="ARBA00022701"/>
    </source>
</evidence>
<evidence type="ECO:0000313" key="9">
    <source>
        <dbReference type="EMBL" id="EYU32347.1"/>
    </source>
</evidence>
<protein>
    <recommendedName>
        <fullName evidence="8">TPX2 C-terminal domain-containing protein</fullName>
    </recommendedName>
</protein>
<comment type="subcellular location">
    <subcellularLocation>
        <location evidence="1">Cytoplasm</location>
        <location evidence="1">Cytoskeleton</location>
    </subcellularLocation>
</comment>
<feature type="compositionally biased region" description="Polar residues" evidence="7">
    <location>
        <begin position="91"/>
        <end position="103"/>
    </location>
</feature>
<organism evidence="9 10">
    <name type="scientific">Erythranthe guttata</name>
    <name type="common">Yellow monkey flower</name>
    <name type="synonym">Mimulus guttatus</name>
    <dbReference type="NCBI Taxonomy" id="4155"/>
    <lineage>
        <taxon>Eukaryota</taxon>
        <taxon>Viridiplantae</taxon>
        <taxon>Streptophyta</taxon>
        <taxon>Embryophyta</taxon>
        <taxon>Tracheophyta</taxon>
        <taxon>Spermatophyta</taxon>
        <taxon>Magnoliopsida</taxon>
        <taxon>eudicotyledons</taxon>
        <taxon>Gunneridae</taxon>
        <taxon>Pentapetalae</taxon>
        <taxon>asterids</taxon>
        <taxon>lamiids</taxon>
        <taxon>Lamiales</taxon>
        <taxon>Phrymaceae</taxon>
        <taxon>Erythranthe</taxon>
    </lineage>
</organism>
<name>A0A022QUI4_ERYGU</name>
<dbReference type="AlphaFoldDB" id="A0A022QUI4"/>
<feature type="compositionally biased region" description="Low complexity" evidence="7">
    <location>
        <begin position="186"/>
        <end position="200"/>
    </location>
</feature>
<dbReference type="Proteomes" id="UP000030748">
    <property type="component" value="Unassembled WGS sequence"/>
</dbReference>
<dbReference type="eggNOG" id="ENOG502REWY">
    <property type="taxonomic scope" value="Eukaryota"/>
</dbReference>
<dbReference type="GO" id="GO:0001578">
    <property type="term" value="P:microtubule bundle formation"/>
    <property type="evidence" value="ECO:0000318"/>
    <property type="project" value="GO_Central"/>
</dbReference>
<accession>A0A022QUI4</accession>
<feature type="compositionally biased region" description="Basic and acidic residues" evidence="7">
    <location>
        <begin position="324"/>
        <end position="337"/>
    </location>
</feature>
<feature type="compositionally biased region" description="Basic residues" evidence="7">
    <location>
        <begin position="344"/>
        <end position="353"/>
    </location>
</feature>
<dbReference type="Pfam" id="PF06886">
    <property type="entry name" value="TPX2"/>
    <property type="match status" value="1"/>
</dbReference>
<evidence type="ECO:0000256" key="5">
    <source>
        <dbReference type="ARBA" id="ARBA00023212"/>
    </source>
</evidence>
<evidence type="ECO:0000256" key="6">
    <source>
        <dbReference type="SAM" id="Coils"/>
    </source>
</evidence>
<feature type="region of interest" description="Disordered" evidence="7">
    <location>
        <begin position="35"/>
        <end position="217"/>
    </location>
</feature>
<feature type="compositionally biased region" description="Basic and acidic residues" evidence="7">
    <location>
        <begin position="67"/>
        <end position="76"/>
    </location>
</feature>
<sequence length="422" mass="45826">MMAADGTIVHMSECAVEYENGASNGSLGIEELSANLEDAVKPTDQSVKEDLSLPPESHSNTTPMEIVVKESSDSKNLKPQKGITAKVKNGKSPTPKQGASTGLTKVKDGKEVSKSSVASNGKTSALKTRSKSFNEKQAADSPKVTSVQNNHSIPKAKQDETPSPKSGASPEELPEESKLKALKKGSSVTSESSLSPTSADSKQRKLGNLPTYGFSFKCNERAEKRREFYSKLEEKIHAKEAEKNDMQAKSKETQEAEIKMFRKSLAFKATPMPTFYQEPPPPKVELKKIPTTRAKSPKLGRKKTSPNADSEESDAIIARPSRLSLDEKISHNNHLDKAPPPVAHVKKPMRKSLPKLPSENTTLSNEKKKAPPRKITTPKEIKDSLIQTNDEATESAAAGTEKTEAGIQTSTVNEEETGLVRV</sequence>
<feature type="compositionally biased region" description="Polar residues" evidence="7">
    <location>
        <begin position="143"/>
        <end position="152"/>
    </location>
</feature>
<dbReference type="PANTHER" id="PTHR31358">
    <property type="entry name" value="PROTEIN WVD2-LIKE 4"/>
    <property type="match status" value="1"/>
</dbReference>
<feature type="region of interest" description="Disordered" evidence="7">
    <location>
        <begin position="272"/>
        <end position="405"/>
    </location>
</feature>
<evidence type="ECO:0000256" key="1">
    <source>
        <dbReference type="ARBA" id="ARBA00004245"/>
    </source>
</evidence>
<proteinExistence type="inferred from homology"/>
<feature type="compositionally biased region" description="Basic and acidic residues" evidence="7">
    <location>
        <begin position="38"/>
        <end position="51"/>
    </location>
</feature>
<keyword evidence="4" id="KW-0493">Microtubule</keyword>
<keyword evidence="5" id="KW-0206">Cytoskeleton</keyword>
<dbReference type="GO" id="GO:0005874">
    <property type="term" value="C:microtubule"/>
    <property type="evidence" value="ECO:0007669"/>
    <property type="project" value="UniProtKB-KW"/>
</dbReference>
<gene>
    <name evidence="9" type="ORF">MIMGU_mgv1a007026mg</name>
</gene>
<dbReference type="STRING" id="4155.A0A022QUI4"/>